<evidence type="ECO:0000256" key="1">
    <source>
        <dbReference type="ARBA" id="ARBA00006068"/>
    </source>
</evidence>
<feature type="compositionally biased region" description="Gly residues" evidence="2">
    <location>
        <begin position="38"/>
        <end position="50"/>
    </location>
</feature>
<gene>
    <name evidence="6" type="ORF">GCM10010420_50430</name>
</gene>
<dbReference type="Gene3D" id="3.30.70.2390">
    <property type="match status" value="1"/>
</dbReference>
<sequence length="573" mass="60488">MGHSTVRGEGARGRRSPGAGDLGRNDGHRDRTGESDGEGSGSGGDGGRGAVPGPRDGRRPGASRRARRPRRRVRVLRWAALGLSVLVLGTAGAGYLYYEHLNGRIDKDPLNLGDREMGSSAPNAAGQRPLNILLIGSDSRNSEENLRLGGARDSRGSEPLADVQMLLHLSADRSNISAISMPRDTMLRIPRCTDPDDGTVYPADTTPTMTNESLGRGGPGCTVATWYELTGIPIDHFMMIDFAGVVSMADAVGGVPVCVDANIHSRTHDGKGSGLKLTKGTHHVQGEQALQWLRTRYGFEDNSDLGRTRAQHMYMNSMVRQLRKNARLSNPDKLRRLAEAATDALVVDQGLGSIGKLLDLGNELKKVPPSRITMTTMPWVWSQTHRGRVEPKPGDAEKLFAMVRDDVPLDGKGGGKGRKDGKGGGGTGKAKPADPAAEKSEIGVVVRNGTGHDARGPVSGRASAVAATLVSKGFTRAASDPAPSPREKTVIRYPDAGLEGDARAVADALGLPADALRKSDEVTGITLIVGADWRTGTLYPRAGKDDGGVPASARALSGGDTGACMHVNPAFTW</sequence>
<dbReference type="NCBIfam" id="TIGR00350">
    <property type="entry name" value="lytR_cpsA_psr"/>
    <property type="match status" value="1"/>
</dbReference>
<keyword evidence="7" id="KW-1185">Reference proteome</keyword>
<keyword evidence="3" id="KW-0812">Transmembrane</keyword>
<reference evidence="7" key="1">
    <citation type="journal article" date="2019" name="Int. J. Syst. Evol. Microbiol.">
        <title>The Global Catalogue of Microorganisms (GCM) 10K type strain sequencing project: providing services to taxonomists for standard genome sequencing and annotation.</title>
        <authorList>
            <consortium name="The Broad Institute Genomics Platform"/>
            <consortium name="The Broad Institute Genome Sequencing Center for Infectious Disease"/>
            <person name="Wu L."/>
            <person name="Ma J."/>
        </authorList>
    </citation>
    <scope>NUCLEOTIDE SEQUENCE [LARGE SCALE GENOMIC DNA]</scope>
    <source>
        <strain evidence="7">JCM 6921</strain>
    </source>
</reference>
<dbReference type="RefSeq" id="WP_425576417.1">
    <property type="nucleotide sequence ID" value="NZ_BAAATJ010000032.1"/>
</dbReference>
<dbReference type="Pfam" id="PF03816">
    <property type="entry name" value="LytR_cpsA_psr"/>
    <property type="match status" value="1"/>
</dbReference>
<dbReference type="PANTHER" id="PTHR33392:SF6">
    <property type="entry name" value="POLYISOPRENYL-TEICHOIC ACID--PEPTIDOGLYCAN TEICHOIC ACID TRANSFERASE TAGU"/>
    <property type="match status" value="1"/>
</dbReference>
<dbReference type="InterPro" id="IPR004474">
    <property type="entry name" value="LytR_CpsA_psr"/>
</dbReference>
<feature type="region of interest" description="Disordered" evidence="2">
    <location>
        <begin position="1"/>
        <end position="70"/>
    </location>
</feature>
<evidence type="ECO:0000313" key="7">
    <source>
        <dbReference type="Proteomes" id="UP001500058"/>
    </source>
</evidence>
<evidence type="ECO:0000256" key="3">
    <source>
        <dbReference type="SAM" id="Phobius"/>
    </source>
</evidence>
<dbReference type="InterPro" id="IPR027381">
    <property type="entry name" value="LytR/CpsA/Psr_C"/>
</dbReference>
<feature type="compositionally biased region" description="Basic and acidic residues" evidence="2">
    <location>
        <begin position="23"/>
        <end position="34"/>
    </location>
</feature>
<feature type="compositionally biased region" description="Basic residues" evidence="2">
    <location>
        <begin position="61"/>
        <end position="70"/>
    </location>
</feature>
<comment type="similarity">
    <text evidence="1">Belongs to the LytR/CpsA/Psr (LCP) family.</text>
</comment>
<accession>A0ABP5VXQ5</accession>
<keyword evidence="3" id="KW-1133">Transmembrane helix</keyword>
<feature type="transmembrane region" description="Helical" evidence="3">
    <location>
        <begin position="75"/>
        <end position="98"/>
    </location>
</feature>
<feature type="region of interest" description="Disordered" evidence="2">
    <location>
        <begin position="188"/>
        <end position="216"/>
    </location>
</feature>
<keyword evidence="3" id="KW-0472">Membrane</keyword>
<name>A0ABP5VXQ5_9ACTN</name>
<feature type="domain" description="Cell envelope-related transcriptional attenuator" evidence="4">
    <location>
        <begin position="161"/>
        <end position="323"/>
    </location>
</feature>
<proteinExistence type="inferred from homology"/>
<dbReference type="Pfam" id="PF13399">
    <property type="entry name" value="LytR_C"/>
    <property type="match status" value="1"/>
</dbReference>
<dbReference type="EMBL" id="BAAATJ010000032">
    <property type="protein sequence ID" value="GAA2414644.1"/>
    <property type="molecule type" value="Genomic_DNA"/>
</dbReference>
<feature type="region of interest" description="Disordered" evidence="2">
    <location>
        <begin position="406"/>
        <end position="441"/>
    </location>
</feature>
<evidence type="ECO:0000313" key="6">
    <source>
        <dbReference type="EMBL" id="GAA2414644.1"/>
    </source>
</evidence>
<dbReference type="InterPro" id="IPR050922">
    <property type="entry name" value="LytR/CpsA/Psr_CW_biosynth"/>
</dbReference>
<protein>
    <submittedName>
        <fullName evidence="6">LCP family protein</fullName>
    </submittedName>
</protein>
<feature type="domain" description="LytR/CpsA/Psr regulator C-terminal" evidence="5">
    <location>
        <begin position="442"/>
        <end position="533"/>
    </location>
</feature>
<evidence type="ECO:0000259" key="4">
    <source>
        <dbReference type="Pfam" id="PF03816"/>
    </source>
</evidence>
<dbReference type="Proteomes" id="UP001500058">
    <property type="component" value="Unassembled WGS sequence"/>
</dbReference>
<comment type="caution">
    <text evidence="6">The sequence shown here is derived from an EMBL/GenBank/DDBJ whole genome shotgun (WGS) entry which is preliminary data.</text>
</comment>
<dbReference type="PANTHER" id="PTHR33392">
    <property type="entry name" value="POLYISOPRENYL-TEICHOIC ACID--PEPTIDOGLYCAN TEICHOIC ACID TRANSFERASE TAGU"/>
    <property type="match status" value="1"/>
</dbReference>
<evidence type="ECO:0000256" key="2">
    <source>
        <dbReference type="SAM" id="MobiDB-lite"/>
    </source>
</evidence>
<organism evidence="6 7">
    <name type="scientific">Streptomyces glaucosporus</name>
    <dbReference type="NCBI Taxonomy" id="284044"/>
    <lineage>
        <taxon>Bacteria</taxon>
        <taxon>Bacillati</taxon>
        <taxon>Actinomycetota</taxon>
        <taxon>Actinomycetes</taxon>
        <taxon>Kitasatosporales</taxon>
        <taxon>Streptomycetaceae</taxon>
        <taxon>Streptomyces</taxon>
    </lineage>
</organism>
<dbReference type="Gene3D" id="3.40.630.190">
    <property type="entry name" value="LCP protein"/>
    <property type="match status" value="1"/>
</dbReference>
<evidence type="ECO:0000259" key="5">
    <source>
        <dbReference type="Pfam" id="PF13399"/>
    </source>
</evidence>